<organism evidence="2 3">
    <name type="scientific">Streptomyces colonosanans</name>
    <dbReference type="NCBI Taxonomy" id="1428652"/>
    <lineage>
        <taxon>Bacteria</taxon>
        <taxon>Bacillati</taxon>
        <taxon>Actinomycetota</taxon>
        <taxon>Actinomycetes</taxon>
        <taxon>Kitasatosporales</taxon>
        <taxon>Streptomycetaceae</taxon>
        <taxon>Streptomyces</taxon>
    </lineage>
</organism>
<evidence type="ECO:0000256" key="1">
    <source>
        <dbReference type="SAM" id="MobiDB-lite"/>
    </source>
</evidence>
<gene>
    <name evidence="2" type="ORF">BIV24_12340</name>
</gene>
<dbReference type="EMBL" id="MLYP01000032">
    <property type="protein sequence ID" value="OIJ93289.1"/>
    <property type="molecule type" value="Genomic_DNA"/>
</dbReference>
<feature type="compositionally biased region" description="Low complexity" evidence="1">
    <location>
        <begin position="333"/>
        <end position="348"/>
    </location>
</feature>
<reference evidence="2 3" key="1">
    <citation type="submission" date="2016-10" db="EMBL/GenBank/DDBJ databases">
        <title>Genome sequence of Streptomyces sp. MUSC 93.</title>
        <authorList>
            <person name="Lee L.-H."/>
            <person name="Ser H.-L."/>
            <person name="Law J.W.-F."/>
        </authorList>
    </citation>
    <scope>NUCLEOTIDE SEQUENCE [LARGE SCALE GENOMIC DNA]</scope>
    <source>
        <strain evidence="2 3">MUSC 93</strain>
    </source>
</reference>
<comment type="caution">
    <text evidence="2">The sequence shown here is derived from an EMBL/GenBank/DDBJ whole genome shotgun (WGS) entry which is preliminary data.</text>
</comment>
<dbReference type="RefSeq" id="WP_071366288.1">
    <property type="nucleotide sequence ID" value="NZ_MLYP01000032.1"/>
</dbReference>
<dbReference type="AlphaFoldDB" id="A0A1S2PHL8"/>
<feature type="region of interest" description="Disordered" evidence="1">
    <location>
        <begin position="324"/>
        <end position="348"/>
    </location>
</feature>
<proteinExistence type="predicted"/>
<dbReference type="STRING" id="1428652.BIV24_12340"/>
<accession>A0A1S2PHL8</accession>
<dbReference type="Proteomes" id="UP000179935">
    <property type="component" value="Unassembled WGS sequence"/>
</dbReference>
<evidence type="ECO:0000313" key="3">
    <source>
        <dbReference type="Proteomes" id="UP000179935"/>
    </source>
</evidence>
<protein>
    <recommendedName>
        <fullName evidence="4">Tat pathway signal protein</fullName>
    </recommendedName>
</protein>
<keyword evidence="3" id="KW-1185">Reference proteome</keyword>
<dbReference type="NCBIfam" id="NF038083">
    <property type="entry name" value="CU044_5270_fam"/>
    <property type="match status" value="1"/>
</dbReference>
<evidence type="ECO:0000313" key="2">
    <source>
        <dbReference type="EMBL" id="OIJ93289.1"/>
    </source>
</evidence>
<dbReference type="InterPro" id="IPR047789">
    <property type="entry name" value="CU044_5270-like"/>
</dbReference>
<evidence type="ECO:0008006" key="4">
    <source>
        <dbReference type="Google" id="ProtNLM"/>
    </source>
</evidence>
<name>A0A1S2PHL8_9ACTN</name>
<sequence length="348" mass="37273">MNTPVGFKQRLGAELALLERARAERAAEETSGHDMPVAARRVFARPGVRRTAFVGLAAGTVAAIIVATSGGQGAQTQPVHAMTVAQVLDAAAVNAAKGPDKEPGLHQWVYTDNVVCTDDCGHRPSWERYDGVKRASLSKTSGNRNVVFVTDNHPQGPGKVGDQPRETREVLSRLPTDPRKLLARVSTDPFFATPGDPRSASMYYLGGLHNFSADPPLAVTPEAQFTRILNVLQTASTIPPQINAALYRALALIPGTKLVSAPMRDAAGRSGITIAFDFQDQFRSHGYLFLDPSTYAYRGYRLDRHGDSSFSSSFARVATGIVDHPGQVPGGPAPDSSSVVVVHPPKTR</sequence>
<dbReference type="OrthoDB" id="4158435at2"/>